<dbReference type="InterPro" id="IPR010611">
    <property type="entry name" value="3D_dom"/>
</dbReference>
<evidence type="ECO:0000313" key="5">
    <source>
        <dbReference type="EMBL" id="CFX69199.1"/>
    </source>
</evidence>
<feature type="domain" description="Peptidoglycan binding-like" evidence="3">
    <location>
        <begin position="40"/>
        <end position="96"/>
    </location>
</feature>
<evidence type="ECO:0000259" key="3">
    <source>
        <dbReference type="Pfam" id="PF01471"/>
    </source>
</evidence>
<feature type="region of interest" description="Disordered" evidence="2">
    <location>
        <begin position="102"/>
        <end position="133"/>
    </location>
</feature>
<keyword evidence="1" id="KW-0732">Signal</keyword>
<dbReference type="Gene3D" id="1.10.101.10">
    <property type="entry name" value="PGBD-like superfamily/PGBD"/>
    <property type="match status" value="1"/>
</dbReference>
<dbReference type="EMBL" id="CGIH01000027">
    <property type="protein sequence ID" value="CFX69199.1"/>
    <property type="molecule type" value="Genomic_DNA"/>
</dbReference>
<dbReference type="Proteomes" id="UP000045545">
    <property type="component" value="Unassembled WGS sequence"/>
</dbReference>
<dbReference type="Pfam" id="PF01471">
    <property type="entry name" value="PG_binding_1"/>
    <property type="match status" value="1"/>
</dbReference>
<dbReference type="InterPro" id="IPR036366">
    <property type="entry name" value="PGBDSf"/>
</dbReference>
<dbReference type="InterPro" id="IPR036908">
    <property type="entry name" value="RlpA-like_sf"/>
</dbReference>
<proteinExistence type="predicted"/>
<dbReference type="GO" id="GO:0004553">
    <property type="term" value="F:hydrolase activity, hydrolyzing O-glycosyl compounds"/>
    <property type="evidence" value="ECO:0007669"/>
    <property type="project" value="InterPro"/>
</dbReference>
<dbReference type="InterPro" id="IPR002477">
    <property type="entry name" value="Peptidoglycan-bd-like"/>
</dbReference>
<dbReference type="GO" id="GO:0009254">
    <property type="term" value="P:peptidoglycan turnover"/>
    <property type="evidence" value="ECO:0007669"/>
    <property type="project" value="InterPro"/>
</dbReference>
<dbReference type="STRING" id="690567.1653"/>
<accession>A0A0E3W3B2</accession>
<dbReference type="PANTHER" id="PTHR39160">
    <property type="entry name" value="CELL WALL-BINDING PROTEIN YOCH"/>
    <property type="match status" value="1"/>
</dbReference>
<evidence type="ECO:0000256" key="2">
    <source>
        <dbReference type="SAM" id="MobiDB-lite"/>
    </source>
</evidence>
<evidence type="ECO:0000259" key="4">
    <source>
        <dbReference type="Pfam" id="PF06725"/>
    </source>
</evidence>
<dbReference type="SUPFAM" id="SSF50685">
    <property type="entry name" value="Barwin-like endoglucanases"/>
    <property type="match status" value="1"/>
</dbReference>
<dbReference type="InterPro" id="IPR051933">
    <property type="entry name" value="Resuscitation_pf_RpfB"/>
</dbReference>
<dbReference type="GO" id="GO:0019867">
    <property type="term" value="C:outer membrane"/>
    <property type="evidence" value="ECO:0007669"/>
    <property type="project" value="InterPro"/>
</dbReference>
<dbReference type="PANTHER" id="PTHR39160:SF4">
    <property type="entry name" value="RESUSCITATION-PROMOTING FACTOR RPFB"/>
    <property type="match status" value="1"/>
</dbReference>
<organism evidence="5 6">
    <name type="scientific">Syntrophomonas zehnderi OL-4</name>
    <dbReference type="NCBI Taxonomy" id="690567"/>
    <lineage>
        <taxon>Bacteria</taxon>
        <taxon>Bacillati</taxon>
        <taxon>Bacillota</taxon>
        <taxon>Clostridia</taxon>
        <taxon>Eubacteriales</taxon>
        <taxon>Syntrophomonadaceae</taxon>
        <taxon>Syntrophomonas</taxon>
    </lineage>
</organism>
<evidence type="ECO:0000256" key="1">
    <source>
        <dbReference type="ARBA" id="ARBA00022729"/>
    </source>
</evidence>
<dbReference type="AlphaFoldDB" id="A0A0E3W3B2"/>
<sequence>MYIIKKTFALLFVMALLVTGFILSTERKVLAADNIALGAQGQEVEQLQAALNSKDYWCGEANGLFGPRTYNALIRFQKDHKLTVNGQIDEALKKALDMLPPLSNSSESQESATVPPTAVADKSKAKSSPTVSRGGGRVITMVATGYTDAPEENWPYAGAPSYIGLPLARGIVAVDPRVIPMGSKLYVEGYGEAIAADQGGAIKGNRIDLFFDSKAEAHNWGMRSVKVTVY</sequence>
<dbReference type="OrthoDB" id="9798935at2"/>
<protein>
    <submittedName>
        <fullName evidence="5">3D domain</fullName>
    </submittedName>
</protein>
<dbReference type="SUPFAM" id="SSF47090">
    <property type="entry name" value="PGBD-like"/>
    <property type="match status" value="1"/>
</dbReference>
<reference evidence="5 6" key="1">
    <citation type="submission" date="2015-03" db="EMBL/GenBank/DDBJ databases">
        <authorList>
            <person name="Murphy D."/>
        </authorList>
    </citation>
    <scope>NUCLEOTIDE SEQUENCE [LARGE SCALE GENOMIC DNA]</scope>
    <source>
        <strain evidence="5 6">OL-4</strain>
    </source>
</reference>
<dbReference type="Gene3D" id="2.40.40.10">
    <property type="entry name" value="RlpA-like domain"/>
    <property type="match status" value="1"/>
</dbReference>
<dbReference type="Pfam" id="PF06725">
    <property type="entry name" value="3D"/>
    <property type="match status" value="1"/>
</dbReference>
<dbReference type="InterPro" id="IPR036365">
    <property type="entry name" value="PGBD-like_sf"/>
</dbReference>
<feature type="compositionally biased region" description="Polar residues" evidence="2">
    <location>
        <begin position="102"/>
        <end position="114"/>
    </location>
</feature>
<keyword evidence="6" id="KW-1185">Reference proteome</keyword>
<evidence type="ECO:0000313" key="6">
    <source>
        <dbReference type="Proteomes" id="UP000045545"/>
    </source>
</evidence>
<gene>
    <name evidence="5" type="ORF">1653</name>
</gene>
<feature type="domain" description="3D" evidence="4">
    <location>
        <begin position="172"/>
        <end position="228"/>
    </location>
</feature>
<name>A0A0E3W3B2_9FIRM</name>
<dbReference type="CDD" id="cd22786">
    <property type="entry name" value="DPBB_YuiC-like"/>
    <property type="match status" value="1"/>
</dbReference>